<keyword evidence="1" id="KW-0732">Signal</keyword>
<comment type="caution">
    <text evidence="2">The sequence shown here is derived from an EMBL/GenBank/DDBJ whole genome shotgun (WGS) entry which is preliminary data.</text>
</comment>
<feature type="chain" id="PRO_5013722368" evidence="1">
    <location>
        <begin position="17"/>
        <end position="132"/>
    </location>
</feature>
<evidence type="ECO:0000313" key="3">
    <source>
        <dbReference type="Proteomes" id="UP000230564"/>
    </source>
</evidence>
<organism evidence="2 3">
    <name type="scientific">Candidatus Komeilibacteria bacterium CG11_big_fil_rev_8_21_14_0_20_36_20</name>
    <dbReference type="NCBI Taxonomy" id="1974477"/>
    <lineage>
        <taxon>Bacteria</taxon>
        <taxon>Candidatus Komeiliibacteriota</taxon>
    </lineage>
</organism>
<name>A0A2H0NFX2_9BACT</name>
<reference evidence="2 3" key="1">
    <citation type="submission" date="2017-09" db="EMBL/GenBank/DDBJ databases">
        <title>Depth-based differentiation of microbial function through sediment-hosted aquifers and enrichment of novel symbionts in the deep terrestrial subsurface.</title>
        <authorList>
            <person name="Probst A.J."/>
            <person name="Ladd B."/>
            <person name="Jarett J.K."/>
            <person name="Geller-Mcgrath D.E."/>
            <person name="Sieber C.M."/>
            <person name="Emerson J.B."/>
            <person name="Anantharaman K."/>
            <person name="Thomas B.C."/>
            <person name="Malmstrom R."/>
            <person name="Stieglmeier M."/>
            <person name="Klingl A."/>
            <person name="Woyke T."/>
            <person name="Ryan C.M."/>
            <person name="Banfield J.F."/>
        </authorList>
    </citation>
    <scope>NUCLEOTIDE SEQUENCE [LARGE SCALE GENOMIC DNA]</scope>
    <source>
        <strain evidence="2">CG11_big_fil_rev_8_21_14_0_20_36_20</strain>
    </source>
</reference>
<gene>
    <name evidence="2" type="ORF">COV55_01345</name>
</gene>
<feature type="signal peptide" evidence="1">
    <location>
        <begin position="1"/>
        <end position="16"/>
    </location>
</feature>
<sequence length="132" mass="15194">MDKYRRRFFISLSAFAALILTKCTGQDNIVGAEEDNLKLTRNSLSLTPNTVAFFIAEYNPVYVRNWSEYPGDWLMMDFNSNGIGDYKFYVNGALVLDSINTALFDPRKQSLIITKNNQIVFDYRPPKTHLHS</sequence>
<protein>
    <submittedName>
        <fullName evidence="2">Uncharacterized protein</fullName>
    </submittedName>
</protein>
<evidence type="ECO:0000256" key="1">
    <source>
        <dbReference type="SAM" id="SignalP"/>
    </source>
</evidence>
<dbReference type="Proteomes" id="UP000230564">
    <property type="component" value="Unassembled WGS sequence"/>
</dbReference>
<proteinExistence type="predicted"/>
<dbReference type="EMBL" id="PCWQ01000007">
    <property type="protein sequence ID" value="PIR07055.1"/>
    <property type="molecule type" value="Genomic_DNA"/>
</dbReference>
<dbReference type="AlphaFoldDB" id="A0A2H0NFX2"/>
<evidence type="ECO:0000313" key="2">
    <source>
        <dbReference type="EMBL" id="PIR07055.1"/>
    </source>
</evidence>
<accession>A0A2H0NFX2</accession>